<keyword evidence="2" id="KW-0503">Monooxygenase</keyword>
<dbReference type="InterPro" id="IPR050493">
    <property type="entry name" value="FAD-dep_Monooxygenase_BioMet"/>
</dbReference>
<dbReference type="PANTHER" id="PTHR13789:SF309">
    <property type="entry name" value="PUTATIVE (AFU_ORTHOLOGUE AFUA_6G14510)-RELATED"/>
    <property type="match status" value="1"/>
</dbReference>
<dbReference type="Pfam" id="PF01494">
    <property type="entry name" value="FAD_binding_3"/>
    <property type="match status" value="1"/>
</dbReference>
<dbReference type="OrthoDB" id="3322136at2"/>
<dbReference type="GO" id="GO:0071949">
    <property type="term" value="F:FAD binding"/>
    <property type="evidence" value="ECO:0007669"/>
    <property type="project" value="InterPro"/>
</dbReference>
<dbReference type="Proteomes" id="UP000312512">
    <property type="component" value="Unassembled WGS sequence"/>
</dbReference>
<dbReference type="AlphaFoldDB" id="A0A5C4WUL6"/>
<reference evidence="4 5" key="1">
    <citation type="submission" date="2019-10" db="EMBL/GenBank/DDBJ databases">
        <title>Nonomuraea sp. nov., isolated from Phyllanthus amarus.</title>
        <authorList>
            <person name="Klykleung N."/>
            <person name="Tanasupawat S."/>
        </authorList>
    </citation>
    <scope>NUCLEOTIDE SEQUENCE [LARGE SCALE GENOMIC DNA]</scope>
    <source>
        <strain evidence="4 5">PA1-10</strain>
    </source>
</reference>
<keyword evidence="1" id="KW-0560">Oxidoreductase</keyword>
<feature type="domain" description="FAD-binding" evidence="3">
    <location>
        <begin position="90"/>
        <end position="420"/>
    </location>
</feature>
<dbReference type="InterPro" id="IPR036188">
    <property type="entry name" value="FAD/NAD-bd_sf"/>
</dbReference>
<dbReference type="EMBL" id="VDLX02000002">
    <property type="protein sequence ID" value="KAB8196381.1"/>
    <property type="molecule type" value="Genomic_DNA"/>
</dbReference>
<dbReference type="InterPro" id="IPR002938">
    <property type="entry name" value="FAD-bd"/>
</dbReference>
<evidence type="ECO:0000313" key="5">
    <source>
        <dbReference type="Proteomes" id="UP000312512"/>
    </source>
</evidence>
<keyword evidence="5" id="KW-1185">Reference proteome</keyword>
<protein>
    <recommendedName>
        <fullName evidence="3">FAD-binding domain-containing protein</fullName>
    </recommendedName>
</protein>
<organism evidence="4 5">
    <name type="scientific">Nonomuraea phyllanthi</name>
    <dbReference type="NCBI Taxonomy" id="2219224"/>
    <lineage>
        <taxon>Bacteria</taxon>
        <taxon>Bacillati</taxon>
        <taxon>Actinomycetota</taxon>
        <taxon>Actinomycetes</taxon>
        <taxon>Streptosporangiales</taxon>
        <taxon>Streptosporangiaceae</taxon>
        <taxon>Nonomuraea</taxon>
    </lineage>
</organism>
<comment type="caution">
    <text evidence="4">The sequence shown here is derived from an EMBL/GenBank/DDBJ whole genome shotgun (WGS) entry which is preliminary data.</text>
</comment>
<evidence type="ECO:0000256" key="1">
    <source>
        <dbReference type="ARBA" id="ARBA00023002"/>
    </source>
</evidence>
<dbReference type="Gene3D" id="3.50.50.60">
    <property type="entry name" value="FAD/NAD(P)-binding domain"/>
    <property type="match status" value="1"/>
</dbReference>
<name>A0A5C4WUL6_9ACTN</name>
<dbReference type="PANTHER" id="PTHR13789">
    <property type="entry name" value="MONOOXYGENASE"/>
    <property type="match status" value="1"/>
</dbReference>
<evidence type="ECO:0000256" key="2">
    <source>
        <dbReference type="ARBA" id="ARBA00023033"/>
    </source>
</evidence>
<sequence>MSRVVDADGSPSSSEIAPTGSGPRISSRIRAATSTWCTPSRSPTASMCSMTAMRNSRKTSSSGCLSATRPNLLHINVSLNRSIFDVEVTVDVLVIGAGVGGLAVARSLLAAGHQVRVYEQAPAMRTGGAGLTIFSNGAAVLDDLGISLDGVGGRFDRIDALTADGRLRLRSDMAHAAARYGFPSRSISRRLLLERLSDGLPGDLIRYGTGCRAVNQDGDRVTAAFDDGSTATGDLLIGADGHHSVVRRALWGDVPIRTATFGTWQALSPVDIELTRTHVHLMITGREGACGLIPAGDGLLQWWFDVRWSPGEPRPAAPLAMLRRRFGHWASPVPEVLAQASEDDLDFFGHHWQKVRRVWGKGRITLLGDAAHLMPPTLGQGANQTFEDVWVLGRSLAQGGDVAERLRAYERARYPHVSLVSRLARRSPANWRIPPLVGRLLSETSQSAMLARFSNRLTALAPA</sequence>
<gene>
    <name evidence="4" type="ORF">FH608_006400</name>
</gene>
<evidence type="ECO:0000259" key="3">
    <source>
        <dbReference type="Pfam" id="PF01494"/>
    </source>
</evidence>
<proteinExistence type="predicted"/>
<dbReference type="SUPFAM" id="SSF51905">
    <property type="entry name" value="FAD/NAD(P)-binding domain"/>
    <property type="match status" value="1"/>
</dbReference>
<evidence type="ECO:0000313" key="4">
    <source>
        <dbReference type="EMBL" id="KAB8196381.1"/>
    </source>
</evidence>
<dbReference type="PRINTS" id="PR00420">
    <property type="entry name" value="RNGMNOXGNASE"/>
</dbReference>
<dbReference type="GO" id="GO:0004497">
    <property type="term" value="F:monooxygenase activity"/>
    <property type="evidence" value="ECO:0007669"/>
    <property type="project" value="UniProtKB-KW"/>
</dbReference>
<accession>A0A5C4WUL6</accession>